<sequence>MNSIEPKLVKLKGHLESAAFMVSKGALEKEAHSEIVQSLVILSEIEGMLANPMEVEVYKKSDMREINKVNRRLKLWAKRQNQINSKILNAFLKLERSGVTTITETDIRNELPEEKSFESNFVQMKIIAEKNHGKIFEQYGDNIALWNPVIAGVREYENLVFEKAVRRNS</sequence>
<organism evidence="1 2">
    <name type="scientific">Methylomonas albis</name>
    <dbReference type="NCBI Taxonomy" id="1854563"/>
    <lineage>
        <taxon>Bacteria</taxon>
        <taxon>Pseudomonadati</taxon>
        <taxon>Pseudomonadota</taxon>
        <taxon>Gammaproteobacteria</taxon>
        <taxon>Methylococcales</taxon>
        <taxon>Methylococcaceae</taxon>
        <taxon>Methylomonas</taxon>
    </lineage>
</organism>
<keyword evidence="2" id="KW-1185">Reference proteome</keyword>
<reference evidence="1 2" key="1">
    <citation type="submission" date="2020-09" db="EMBL/GenBank/DDBJ databases">
        <title>Methylomonas albis sp. nov. and Methylomonas fluvii sp. nov.: Two cold-adapted methanotrophs from the River Elbe and an amended description of Methylovulum psychrotolerans strain Eb1.</title>
        <authorList>
            <person name="Bussmann I.K."/>
            <person name="Klings K.-W."/>
            <person name="Warnstedt J."/>
            <person name="Hoppert M."/>
            <person name="Saborowski A."/>
            <person name="Horn F."/>
            <person name="Liebner S."/>
        </authorList>
    </citation>
    <scope>NUCLEOTIDE SEQUENCE [LARGE SCALE GENOMIC DNA]</scope>
    <source>
        <strain evidence="1 2">EbA</strain>
    </source>
</reference>
<protein>
    <submittedName>
        <fullName evidence="1">Uncharacterized protein</fullName>
    </submittedName>
</protein>
<evidence type="ECO:0000313" key="1">
    <source>
        <dbReference type="EMBL" id="MBD9357987.1"/>
    </source>
</evidence>
<dbReference type="EMBL" id="JACXSS010000001">
    <property type="protein sequence ID" value="MBD9357987.1"/>
    <property type="molecule type" value="Genomic_DNA"/>
</dbReference>
<proteinExistence type="predicted"/>
<comment type="caution">
    <text evidence="1">The sequence shown here is derived from an EMBL/GenBank/DDBJ whole genome shotgun (WGS) entry which is preliminary data.</text>
</comment>
<name>A0ABR9D4E2_9GAMM</name>
<dbReference type="RefSeq" id="WP_192376228.1">
    <property type="nucleotide sequence ID" value="NZ_CAJHIV010000001.1"/>
</dbReference>
<accession>A0ABR9D4E2</accession>
<gene>
    <name evidence="1" type="ORF">IE877_19275</name>
</gene>
<evidence type="ECO:0000313" key="2">
    <source>
        <dbReference type="Proteomes" id="UP000652176"/>
    </source>
</evidence>
<dbReference type="Proteomes" id="UP000652176">
    <property type="component" value="Unassembled WGS sequence"/>
</dbReference>